<reference evidence="3 4" key="1">
    <citation type="submission" date="2020-04" db="EMBL/GenBank/DDBJ databases">
        <title>Perkinsus olseni comparative genomics.</title>
        <authorList>
            <person name="Bogema D.R."/>
        </authorList>
    </citation>
    <scope>NUCLEOTIDE SEQUENCE [LARGE SCALE GENOMIC DNA]</scope>
    <source>
        <strain evidence="3">ATCC PRA-205</strain>
    </source>
</reference>
<evidence type="ECO:0000259" key="2">
    <source>
        <dbReference type="PROSITE" id="PS50405"/>
    </source>
</evidence>
<feature type="domain" description="GST N-terminal" evidence="1">
    <location>
        <begin position="1"/>
        <end position="65"/>
    </location>
</feature>
<protein>
    <submittedName>
        <fullName evidence="3">Glutathione S-transferase A4, variant 2</fullName>
    </submittedName>
</protein>
<dbReference type="Pfam" id="PF14497">
    <property type="entry name" value="GST_C_3"/>
    <property type="match status" value="1"/>
</dbReference>
<dbReference type="PANTHER" id="PTHR11571:SF230">
    <property type="entry name" value="GLUTATHIONE TRANSFERASE"/>
    <property type="match status" value="1"/>
</dbReference>
<dbReference type="GO" id="GO:0006749">
    <property type="term" value="P:glutathione metabolic process"/>
    <property type="evidence" value="ECO:0007669"/>
    <property type="project" value="TreeGrafter"/>
</dbReference>
<keyword evidence="3" id="KW-0808">Transferase</keyword>
<dbReference type="SFLD" id="SFLDS00019">
    <property type="entry name" value="Glutathione_Transferase_(cytos"/>
    <property type="match status" value="1"/>
</dbReference>
<dbReference type="PROSITE" id="PS50405">
    <property type="entry name" value="GST_CTER"/>
    <property type="match status" value="1"/>
</dbReference>
<dbReference type="InterPro" id="IPR036282">
    <property type="entry name" value="Glutathione-S-Trfase_C_sf"/>
</dbReference>
<dbReference type="InterPro" id="IPR040079">
    <property type="entry name" value="Glutathione_S-Trfase"/>
</dbReference>
<accession>A0A7J6UBP7</accession>
<gene>
    <name evidence="3" type="primary">GSTA4_7</name>
    <name evidence="3" type="ORF">FOZ62_029123</name>
</gene>
<sequence>MVRFALGLAGVDYEEEFIRTRQDMLDLMPKLRYGQVPMLETPEGERLVQTGAILRYIARKFDLYGKAEGKEERVDEIIEASSDAMGSGLLDVAMRYKNGQSFEEAASTEGVKCMRWIKAWEAQMDAGKFIAGTEKPTVADSCALRVVEEAIEVLGEDEVLGQQPKLAAWRKTMLQVPNIAKFLKVTLPSRSCPAPLCQSAISSSSQSSHRMPSTVDDASAKQYHKEVAAGLGW</sequence>
<dbReference type="InterPro" id="IPR050213">
    <property type="entry name" value="GST_superfamily"/>
</dbReference>
<dbReference type="Pfam" id="PF02798">
    <property type="entry name" value="GST_N"/>
    <property type="match status" value="1"/>
</dbReference>
<comment type="caution">
    <text evidence="3">The sequence shown here is derived from an EMBL/GenBank/DDBJ whole genome shotgun (WGS) entry which is preliminary data.</text>
</comment>
<dbReference type="PANTHER" id="PTHR11571">
    <property type="entry name" value="GLUTATHIONE S-TRANSFERASE"/>
    <property type="match status" value="1"/>
</dbReference>
<dbReference type="InterPro" id="IPR010987">
    <property type="entry name" value="Glutathione-S-Trfase_C-like"/>
</dbReference>
<dbReference type="InterPro" id="IPR004045">
    <property type="entry name" value="Glutathione_S-Trfase_N"/>
</dbReference>
<feature type="domain" description="GST C-terminal" evidence="2">
    <location>
        <begin position="67"/>
        <end position="196"/>
    </location>
</feature>
<dbReference type="Proteomes" id="UP000574390">
    <property type="component" value="Unassembled WGS sequence"/>
</dbReference>
<proteinExistence type="predicted"/>
<name>A0A7J6UBP7_PEROL</name>
<dbReference type="Gene3D" id="3.40.30.10">
    <property type="entry name" value="Glutaredoxin"/>
    <property type="match status" value="1"/>
</dbReference>
<evidence type="ECO:0000259" key="1">
    <source>
        <dbReference type="PROSITE" id="PS50404"/>
    </source>
</evidence>
<dbReference type="AlphaFoldDB" id="A0A7J6UBP7"/>
<evidence type="ECO:0000313" key="3">
    <source>
        <dbReference type="EMBL" id="KAF4754607.1"/>
    </source>
</evidence>
<dbReference type="PROSITE" id="PS50404">
    <property type="entry name" value="GST_NTER"/>
    <property type="match status" value="1"/>
</dbReference>
<dbReference type="GO" id="GO:0004364">
    <property type="term" value="F:glutathione transferase activity"/>
    <property type="evidence" value="ECO:0007669"/>
    <property type="project" value="TreeGrafter"/>
</dbReference>
<dbReference type="EMBL" id="JABANM010001245">
    <property type="protein sequence ID" value="KAF4754607.1"/>
    <property type="molecule type" value="Genomic_DNA"/>
</dbReference>
<dbReference type="SUPFAM" id="SSF47616">
    <property type="entry name" value="GST C-terminal domain-like"/>
    <property type="match status" value="1"/>
</dbReference>
<dbReference type="Gene3D" id="1.20.1050.10">
    <property type="match status" value="1"/>
</dbReference>
<evidence type="ECO:0000313" key="4">
    <source>
        <dbReference type="Proteomes" id="UP000574390"/>
    </source>
</evidence>
<dbReference type="SUPFAM" id="SSF52833">
    <property type="entry name" value="Thioredoxin-like"/>
    <property type="match status" value="1"/>
</dbReference>
<dbReference type="InterPro" id="IPR036249">
    <property type="entry name" value="Thioredoxin-like_sf"/>
</dbReference>
<organism evidence="3 4">
    <name type="scientific">Perkinsus olseni</name>
    <name type="common">Perkinsus atlanticus</name>
    <dbReference type="NCBI Taxonomy" id="32597"/>
    <lineage>
        <taxon>Eukaryota</taxon>
        <taxon>Sar</taxon>
        <taxon>Alveolata</taxon>
        <taxon>Perkinsozoa</taxon>
        <taxon>Perkinsea</taxon>
        <taxon>Perkinsida</taxon>
        <taxon>Perkinsidae</taxon>
        <taxon>Perkinsus</taxon>
    </lineage>
</organism>
<dbReference type="InterPro" id="IPR004046">
    <property type="entry name" value="GST_C"/>
</dbReference>